<dbReference type="Pfam" id="PF13561">
    <property type="entry name" value="adh_short_C2"/>
    <property type="match status" value="1"/>
</dbReference>
<dbReference type="InterPro" id="IPR020904">
    <property type="entry name" value="Sc_DH/Rdtase_CS"/>
</dbReference>
<dbReference type="PRINTS" id="PR00081">
    <property type="entry name" value="GDHRDH"/>
</dbReference>
<gene>
    <name evidence="3" type="ORF">SAMN05421676_101461</name>
</gene>
<dbReference type="OrthoDB" id="9803333at2"/>
<dbReference type="PANTHER" id="PTHR24321">
    <property type="entry name" value="DEHYDROGENASES, SHORT CHAIN"/>
    <property type="match status" value="1"/>
</dbReference>
<dbReference type="NCBIfam" id="NF005559">
    <property type="entry name" value="PRK07231.1"/>
    <property type="match status" value="1"/>
</dbReference>
<dbReference type="EMBL" id="FOHJ01000001">
    <property type="protein sequence ID" value="SES79118.1"/>
    <property type="molecule type" value="Genomic_DNA"/>
</dbReference>
<proteinExistence type="inferred from homology"/>
<sequence>MLFKDSTVVVAGAGGGMGKEIVETLLAEGANVVGCDMNVDKLDNHHNQSNFLSIKANLLEENAVEKAFLKAVEKFDTITGLVNAAGIAQSSTPIEDVSLESWHKTIDINMTMTFLMCREAVKYMKKEQQGSIVNIGSVATTRPRPGLQAYVASKGAVESFTKALALELASFKINANVLHPGPCDTDMLEQFAADGANIEEVKEDIFRQSVPLGNLLTPGDIANSVSFLLSKEAKMITGSVLHVDGGRGI</sequence>
<dbReference type="GO" id="GO:0016491">
    <property type="term" value="F:oxidoreductase activity"/>
    <property type="evidence" value="ECO:0007669"/>
    <property type="project" value="UniProtKB-KW"/>
</dbReference>
<dbReference type="RefSeq" id="WP_093131648.1">
    <property type="nucleotide sequence ID" value="NZ_FOHJ01000001.1"/>
</dbReference>
<protein>
    <submittedName>
        <fullName evidence="3">3-oxoacyl-[acyl-carrier protein] reductase</fullName>
    </submittedName>
</protein>
<keyword evidence="2" id="KW-0560">Oxidoreductase</keyword>
<name>A0A1H9ZCB6_9BACI</name>
<dbReference type="Gene3D" id="3.40.50.720">
    <property type="entry name" value="NAD(P)-binding Rossmann-like Domain"/>
    <property type="match status" value="1"/>
</dbReference>
<dbReference type="PROSITE" id="PS00061">
    <property type="entry name" value="ADH_SHORT"/>
    <property type="match status" value="1"/>
</dbReference>
<dbReference type="InterPro" id="IPR002347">
    <property type="entry name" value="SDR_fam"/>
</dbReference>
<keyword evidence="4" id="KW-1185">Reference proteome</keyword>
<evidence type="ECO:0000256" key="1">
    <source>
        <dbReference type="ARBA" id="ARBA00006484"/>
    </source>
</evidence>
<comment type="similarity">
    <text evidence="1">Belongs to the short-chain dehydrogenases/reductases (SDR) family.</text>
</comment>
<dbReference type="GO" id="GO:0008206">
    <property type="term" value="P:bile acid metabolic process"/>
    <property type="evidence" value="ECO:0007669"/>
    <property type="project" value="UniProtKB-ARBA"/>
</dbReference>
<accession>A0A1H9ZCB6</accession>
<dbReference type="FunFam" id="3.40.50.720:FF:000084">
    <property type="entry name" value="Short-chain dehydrogenase reductase"/>
    <property type="match status" value="1"/>
</dbReference>
<organism evidence="3 4">
    <name type="scientific">Salinibacillus kushneri</name>
    <dbReference type="NCBI Taxonomy" id="237682"/>
    <lineage>
        <taxon>Bacteria</taxon>
        <taxon>Bacillati</taxon>
        <taxon>Bacillota</taxon>
        <taxon>Bacilli</taxon>
        <taxon>Bacillales</taxon>
        <taxon>Bacillaceae</taxon>
        <taxon>Salinibacillus</taxon>
    </lineage>
</organism>
<dbReference type="PANTHER" id="PTHR24321:SF8">
    <property type="entry name" value="ESTRADIOL 17-BETA-DEHYDROGENASE 8-RELATED"/>
    <property type="match status" value="1"/>
</dbReference>
<dbReference type="InterPro" id="IPR036291">
    <property type="entry name" value="NAD(P)-bd_dom_sf"/>
</dbReference>
<dbReference type="SUPFAM" id="SSF51735">
    <property type="entry name" value="NAD(P)-binding Rossmann-fold domains"/>
    <property type="match status" value="1"/>
</dbReference>
<dbReference type="AlphaFoldDB" id="A0A1H9ZCB6"/>
<dbReference type="PRINTS" id="PR00080">
    <property type="entry name" value="SDRFAMILY"/>
</dbReference>
<reference evidence="4" key="1">
    <citation type="submission" date="2016-10" db="EMBL/GenBank/DDBJ databases">
        <authorList>
            <person name="Varghese N."/>
            <person name="Submissions S."/>
        </authorList>
    </citation>
    <scope>NUCLEOTIDE SEQUENCE [LARGE SCALE GENOMIC DNA]</scope>
    <source>
        <strain evidence="4">CGMCC 1.3566</strain>
    </source>
</reference>
<dbReference type="Proteomes" id="UP000199095">
    <property type="component" value="Unassembled WGS sequence"/>
</dbReference>
<evidence type="ECO:0000256" key="2">
    <source>
        <dbReference type="ARBA" id="ARBA00023002"/>
    </source>
</evidence>
<evidence type="ECO:0000313" key="4">
    <source>
        <dbReference type="Proteomes" id="UP000199095"/>
    </source>
</evidence>
<dbReference type="STRING" id="237682.SAMN05421676_101461"/>
<dbReference type="CDD" id="cd05233">
    <property type="entry name" value="SDR_c"/>
    <property type="match status" value="1"/>
</dbReference>
<evidence type="ECO:0000313" key="3">
    <source>
        <dbReference type="EMBL" id="SES79118.1"/>
    </source>
</evidence>